<comment type="function">
    <text evidence="4">Forms part of the ribosomal stalk which helps the ribosome interact with GTP-bound translation factors. Is thus essential for accurate translation.</text>
</comment>
<evidence type="ECO:0000313" key="7">
    <source>
        <dbReference type="EMBL" id="TDD68143.1"/>
    </source>
</evidence>
<dbReference type="InterPro" id="IPR000206">
    <property type="entry name" value="Ribosomal_bL12"/>
</dbReference>
<dbReference type="OrthoDB" id="9811748at2"/>
<evidence type="ECO:0000256" key="1">
    <source>
        <dbReference type="ARBA" id="ARBA00007197"/>
    </source>
</evidence>
<comment type="caution">
    <text evidence="7">The sequence shown here is derived from an EMBL/GenBank/DDBJ whole genome shotgun (WGS) entry which is preliminary data.</text>
</comment>
<dbReference type="SUPFAM" id="SSF54736">
    <property type="entry name" value="ClpS-like"/>
    <property type="match status" value="1"/>
</dbReference>
<dbReference type="GO" id="GO:0003729">
    <property type="term" value="F:mRNA binding"/>
    <property type="evidence" value="ECO:0007669"/>
    <property type="project" value="TreeGrafter"/>
</dbReference>
<dbReference type="GO" id="GO:0006412">
    <property type="term" value="P:translation"/>
    <property type="evidence" value="ECO:0007669"/>
    <property type="project" value="UniProtKB-UniRule"/>
</dbReference>
<dbReference type="Proteomes" id="UP000294513">
    <property type="component" value="Unassembled WGS sequence"/>
</dbReference>
<dbReference type="EMBL" id="SMKU01000346">
    <property type="protein sequence ID" value="TDD68143.1"/>
    <property type="molecule type" value="Genomic_DNA"/>
</dbReference>
<dbReference type="InterPro" id="IPR008932">
    <property type="entry name" value="Ribosomal_bL12_oligo"/>
</dbReference>
<evidence type="ECO:0000313" key="8">
    <source>
        <dbReference type="Proteomes" id="UP000294513"/>
    </source>
</evidence>
<accession>A0A4R5A7N1</accession>
<dbReference type="Gene3D" id="1.20.5.710">
    <property type="entry name" value="Single helix bin"/>
    <property type="match status" value="1"/>
</dbReference>
<dbReference type="GO" id="GO:0022625">
    <property type="term" value="C:cytosolic large ribosomal subunit"/>
    <property type="evidence" value="ECO:0007669"/>
    <property type="project" value="TreeGrafter"/>
</dbReference>
<dbReference type="RefSeq" id="WP_131902376.1">
    <property type="nucleotide sequence ID" value="NZ_SMKU01000346.1"/>
</dbReference>
<gene>
    <name evidence="4" type="primary">rplL</name>
    <name evidence="7" type="ORF">E1298_38800</name>
</gene>
<comment type="similarity">
    <text evidence="1 4">Belongs to the bacterial ribosomal protein bL12 family.</text>
</comment>
<dbReference type="SUPFAM" id="SSF48300">
    <property type="entry name" value="Ribosomal protein L7/12, oligomerisation (N-terminal) domain"/>
    <property type="match status" value="1"/>
</dbReference>
<protein>
    <recommendedName>
        <fullName evidence="4">Large ribosomal subunit protein bL12</fullName>
    </recommendedName>
</protein>
<evidence type="ECO:0000256" key="3">
    <source>
        <dbReference type="ARBA" id="ARBA00023274"/>
    </source>
</evidence>
<dbReference type="InterPro" id="IPR013823">
    <property type="entry name" value="Ribosomal_bL12_C"/>
</dbReference>
<organism evidence="7 8">
    <name type="scientific">Actinomadura rubrisoli</name>
    <dbReference type="NCBI Taxonomy" id="2530368"/>
    <lineage>
        <taxon>Bacteria</taxon>
        <taxon>Bacillati</taxon>
        <taxon>Actinomycetota</taxon>
        <taxon>Actinomycetes</taxon>
        <taxon>Streptosporangiales</taxon>
        <taxon>Thermomonosporaceae</taxon>
        <taxon>Actinomadura</taxon>
    </lineage>
</organism>
<dbReference type="AlphaFoldDB" id="A0A4R5A7N1"/>
<keyword evidence="2 4" id="KW-0689">Ribosomal protein</keyword>
<dbReference type="FunFam" id="3.30.1390.10:FF:000001">
    <property type="entry name" value="50S ribosomal protein L7/L12"/>
    <property type="match status" value="1"/>
</dbReference>
<dbReference type="PANTHER" id="PTHR45987">
    <property type="entry name" value="39S RIBOSOMAL PROTEIN L12"/>
    <property type="match status" value="1"/>
</dbReference>
<evidence type="ECO:0000256" key="2">
    <source>
        <dbReference type="ARBA" id="ARBA00022980"/>
    </source>
</evidence>
<dbReference type="NCBIfam" id="TIGR00855">
    <property type="entry name" value="L12"/>
    <property type="match status" value="1"/>
</dbReference>
<dbReference type="Pfam" id="PF00542">
    <property type="entry name" value="Ribosomal_L12"/>
    <property type="match status" value="1"/>
</dbReference>
<comment type="subunit">
    <text evidence="4">Homodimer. Part of the ribosomal stalk of the 50S ribosomal subunit. Forms a multimeric L10(L12)X complex, where L10 forms an elongated spine to which 2 to 4 L12 dimers bind in a sequential fashion. Binds GTP-bound translation factors.</text>
</comment>
<evidence type="ECO:0000256" key="4">
    <source>
        <dbReference type="HAMAP-Rule" id="MF_00368"/>
    </source>
</evidence>
<keyword evidence="3 4" id="KW-0687">Ribonucleoprotein</keyword>
<proteinExistence type="inferred from homology"/>
<dbReference type="HAMAP" id="MF_00368">
    <property type="entry name" value="Ribosomal_bL12"/>
    <property type="match status" value="1"/>
</dbReference>
<evidence type="ECO:0000259" key="6">
    <source>
        <dbReference type="Pfam" id="PF16320"/>
    </source>
</evidence>
<dbReference type="Pfam" id="PF16320">
    <property type="entry name" value="Ribosomal_L12_N"/>
    <property type="match status" value="1"/>
</dbReference>
<dbReference type="PANTHER" id="PTHR45987:SF4">
    <property type="entry name" value="LARGE RIBOSOMAL SUBUNIT PROTEIN BL12M"/>
    <property type="match status" value="1"/>
</dbReference>
<dbReference type="InterPro" id="IPR036235">
    <property type="entry name" value="Ribosomal_bL12_oligo_N_sf"/>
</dbReference>
<reference evidence="7 8" key="1">
    <citation type="submission" date="2019-03" db="EMBL/GenBank/DDBJ databases">
        <title>Draft genome sequences of novel Actinobacteria.</title>
        <authorList>
            <person name="Sahin N."/>
            <person name="Ay H."/>
            <person name="Saygin H."/>
        </authorList>
    </citation>
    <scope>NUCLEOTIDE SEQUENCE [LARGE SCALE GENOMIC DNA]</scope>
    <source>
        <strain evidence="7 8">H3C3</strain>
    </source>
</reference>
<keyword evidence="8" id="KW-1185">Reference proteome</keyword>
<evidence type="ECO:0000259" key="5">
    <source>
        <dbReference type="Pfam" id="PF00542"/>
    </source>
</evidence>
<feature type="domain" description="Large ribosomal subunit protein bL12 oligomerization" evidence="6">
    <location>
        <begin position="6"/>
        <end position="51"/>
    </location>
</feature>
<dbReference type="InterPro" id="IPR014719">
    <property type="entry name" value="Ribosomal_bL12_C/ClpS-like"/>
</dbReference>
<feature type="domain" description="Large ribosomal subunit protein bL12 C-terminal" evidence="5">
    <location>
        <begin position="62"/>
        <end position="128"/>
    </location>
</feature>
<dbReference type="Gene3D" id="3.30.1390.10">
    <property type="match status" value="1"/>
</dbReference>
<dbReference type="CDD" id="cd00387">
    <property type="entry name" value="Ribosomal_L7_L12"/>
    <property type="match status" value="1"/>
</dbReference>
<dbReference type="GO" id="GO:0003735">
    <property type="term" value="F:structural constituent of ribosome"/>
    <property type="evidence" value="ECO:0007669"/>
    <property type="project" value="InterPro"/>
</dbReference>
<name>A0A4R5A7N1_9ACTN</name>
<sequence>MAKLSTAELLDAFKEMTLLELSGFVKEFEEVFDVKAAAPVAAVAAPGGPAAPVEEAAVQDEFDVILEGAGDKKIQVIKEVRALTSLGLKEAKDLVDSAPKALLEKVNKEAADKAKEALEKAGASVTVK</sequence>